<dbReference type="SUPFAM" id="SSF81342">
    <property type="entry name" value="Transmembrane di-heme cytochromes"/>
    <property type="match status" value="1"/>
</dbReference>
<evidence type="ECO:0000256" key="13">
    <source>
        <dbReference type="SAM" id="Phobius"/>
    </source>
</evidence>
<reference evidence="15" key="1">
    <citation type="submission" date="2023-02" db="EMBL/GenBank/DDBJ databases">
        <title>Isolation, identification, and genome analysis of Vibrio campbellii in the Penaeus vannamei larvae stage.</title>
        <authorList>
            <person name="Huang T."/>
            <person name="Zhang B."/>
        </authorList>
    </citation>
    <scope>NUCLEOTIDE SEQUENCE</scope>
    <source>
        <strain evidence="15">20220413_1</strain>
    </source>
</reference>
<keyword evidence="11 13" id="KW-0472">Membrane</keyword>
<evidence type="ECO:0000256" key="1">
    <source>
        <dbReference type="ARBA" id="ARBA00001970"/>
    </source>
</evidence>
<keyword evidence="4" id="KW-1003">Cell membrane</keyword>
<dbReference type="Gene3D" id="1.20.950.20">
    <property type="entry name" value="Transmembrane di-heme cytochromes, Chain C"/>
    <property type="match status" value="1"/>
</dbReference>
<evidence type="ECO:0000256" key="10">
    <source>
        <dbReference type="ARBA" id="ARBA00023004"/>
    </source>
</evidence>
<dbReference type="GO" id="GO:0022904">
    <property type="term" value="P:respiratory electron transport chain"/>
    <property type="evidence" value="ECO:0007669"/>
    <property type="project" value="InterPro"/>
</dbReference>
<accession>A0AAQ2Y1H7</accession>
<keyword evidence="5" id="KW-0349">Heme</keyword>
<evidence type="ECO:0000256" key="12">
    <source>
        <dbReference type="ARBA" id="ARBA00037975"/>
    </source>
</evidence>
<evidence type="ECO:0000256" key="5">
    <source>
        <dbReference type="ARBA" id="ARBA00022617"/>
    </source>
</evidence>
<proteinExistence type="inferred from homology"/>
<dbReference type="GO" id="GO:0009055">
    <property type="term" value="F:electron transfer activity"/>
    <property type="evidence" value="ECO:0007669"/>
    <property type="project" value="InterPro"/>
</dbReference>
<feature type="transmembrane region" description="Helical" evidence="13">
    <location>
        <begin position="178"/>
        <end position="203"/>
    </location>
</feature>
<dbReference type="AlphaFoldDB" id="A0AAQ2Y1H7"/>
<evidence type="ECO:0000256" key="2">
    <source>
        <dbReference type="ARBA" id="ARBA00004651"/>
    </source>
</evidence>
<evidence type="ECO:0000256" key="4">
    <source>
        <dbReference type="ARBA" id="ARBA00022475"/>
    </source>
</evidence>
<dbReference type="InterPro" id="IPR016174">
    <property type="entry name" value="Di-haem_cyt_TM"/>
</dbReference>
<evidence type="ECO:0000256" key="6">
    <source>
        <dbReference type="ARBA" id="ARBA00022692"/>
    </source>
</evidence>
<dbReference type="GO" id="GO:0046872">
    <property type="term" value="F:metal ion binding"/>
    <property type="evidence" value="ECO:0007669"/>
    <property type="project" value="UniProtKB-KW"/>
</dbReference>
<evidence type="ECO:0000256" key="3">
    <source>
        <dbReference type="ARBA" id="ARBA00022448"/>
    </source>
</evidence>
<keyword evidence="8" id="KW-0249">Electron transport</keyword>
<gene>
    <name evidence="15" type="ORF">PUN50_23580</name>
</gene>
<dbReference type="Pfam" id="PF01292">
    <property type="entry name" value="Ni_hydr_CYTB"/>
    <property type="match status" value="1"/>
</dbReference>
<comment type="cofactor">
    <cofactor evidence="1">
        <name>heme b</name>
        <dbReference type="ChEBI" id="CHEBI:60344"/>
    </cofactor>
</comment>
<dbReference type="InterPro" id="IPR011577">
    <property type="entry name" value="Cyt_b561_bac/Ni-Hgenase"/>
</dbReference>
<dbReference type="PANTHER" id="PTHR30529:SF1">
    <property type="entry name" value="CYTOCHROME B561 HOMOLOG 2"/>
    <property type="match status" value="1"/>
</dbReference>
<evidence type="ECO:0000313" key="15">
    <source>
        <dbReference type="EMBL" id="WDG10353.1"/>
    </source>
</evidence>
<evidence type="ECO:0000256" key="11">
    <source>
        <dbReference type="ARBA" id="ARBA00023136"/>
    </source>
</evidence>
<feature type="transmembrane region" description="Helical" evidence="13">
    <location>
        <begin position="61"/>
        <end position="84"/>
    </location>
</feature>
<name>A0AAQ2Y1H7_9VIBR</name>
<keyword evidence="6 13" id="KW-0812">Transmembrane</keyword>
<keyword evidence="9 13" id="KW-1133">Transmembrane helix</keyword>
<sequence length="229" mass="25845">MPSVISSIFIMGTLLLAVFPCQSQIKVSGDNMSKLDSGQNQKAIPHVQNTSTQQYDAFSKWLHWIMAVIIIYATIAGYGMLFVMDMPQLFHVLSTLNMSFATIASVLLIVRWGWSFFRKTPELPDTIPNTQKSMAKLAHGALYLVMFVVFVSGFLMLKHEYPFFWLFTIPNPISNAEVNAFFFMVHRFGCATLASLVLLHALAALKHHFVNKNDVLRSMAFNLSKLSRS</sequence>
<keyword evidence="7" id="KW-0479">Metal-binding</keyword>
<dbReference type="InterPro" id="IPR052168">
    <property type="entry name" value="Cytochrome_b561_oxidase"/>
</dbReference>
<evidence type="ECO:0000259" key="14">
    <source>
        <dbReference type="Pfam" id="PF01292"/>
    </source>
</evidence>
<dbReference type="EMBL" id="CP117989">
    <property type="protein sequence ID" value="WDG10353.1"/>
    <property type="molecule type" value="Genomic_DNA"/>
</dbReference>
<organism evidence="15 16">
    <name type="scientific">Vibrio campbellii</name>
    <dbReference type="NCBI Taxonomy" id="680"/>
    <lineage>
        <taxon>Bacteria</taxon>
        <taxon>Pseudomonadati</taxon>
        <taxon>Pseudomonadota</taxon>
        <taxon>Gammaproteobacteria</taxon>
        <taxon>Vibrionales</taxon>
        <taxon>Vibrionaceae</taxon>
        <taxon>Vibrio</taxon>
    </lineage>
</organism>
<dbReference type="GO" id="GO:0020037">
    <property type="term" value="F:heme binding"/>
    <property type="evidence" value="ECO:0007669"/>
    <property type="project" value="TreeGrafter"/>
</dbReference>
<feature type="transmembrane region" description="Helical" evidence="13">
    <location>
        <begin position="96"/>
        <end position="117"/>
    </location>
</feature>
<evidence type="ECO:0000256" key="9">
    <source>
        <dbReference type="ARBA" id="ARBA00022989"/>
    </source>
</evidence>
<evidence type="ECO:0000256" key="8">
    <source>
        <dbReference type="ARBA" id="ARBA00022982"/>
    </source>
</evidence>
<comment type="similarity">
    <text evidence="12">Belongs to the cytochrome b561 family.</text>
</comment>
<feature type="transmembrane region" description="Helical" evidence="13">
    <location>
        <begin position="137"/>
        <end position="157"/>
    </location>
</feature>
<protein>
    <submittedName>
        <fullName evidence="15">Cytochrome b/b6 domain-containing protein</fullName>
    </submittedName>
</protein>
<keyword evidence="3" id="KW-0813">Transport</keyword>
<evidence type="ECO:0000313" key="16">
    <source>
        <dbReference type="Proteomes" id="UP001219537"/>
    </source>
</evidence>
<evidence type="ECO:0000256" key="7">
    <source>
        <dbReference type="ARBA" id="ARBA00022723"/>
    </source>
</evidence>
<comment type="subcellular location">
    <subcellularLocation>
        <location evidence="2">Cell membrane</location>
        <topology evidence="2">Multi-pass membrane protein</topology>
    </subcellularLocation>
</comment>
<dbReference type="GO" id="GO:0005886">
    <property type="term" value="C:plasma membrane"/>
    <property type="evidence" value="ECO:0007669"/>
    <property type="project" value="UniProtKB-SubCell"/>
</dbReference>
<keyword evidence="10" id="KW-0408">Iron</keyword>
<dbReference type="PANTHER" id="PTHR30529">
    <property type="entry name" value="CYTOCHROME B561"/>
    <property type="match status" value="1"/>
</dbReference>
<dbReference type="Proteomes" id="UP001219537">
    <property type="component" value="Chromosome 2"/>
</dbReference>
<feature type="domain" description="Cytochrome b561 bacterial/Ni-hydrogenase" evidence="14">
    <location>
        <begin position="55"/>
        <end position="219"/>
    </location>
</feature>